<dbReference type="AlphaFoldDB" id="A0A524RKJ1"/>
<keyword evidence="1" id="KW-0732">Signal</keyword>
<proteinExistence type="predicted"/>
<organism evidence="2 3">
    <name type="scientific">Aphanocapsa feldmannii 277cV</name>
    <dbReference type="NCBI Taxonomy" id="2507553"/>
    <lineage>
        <taxon>Bacteria</taxon>
        <taxon>Bacillati</taxon>
        <taxon>Cyanobacteriota</taxon>
        <taxon>Cyanophyceae</taxon>
        <taxon>Oscillatoriophycideae</taxon>
        <taxon>Chroococcales</taxon>
        <taxon>Microcystaceae</taxon>
        <taxon>Aphanocapsa</taxon>
    </lineage>
</organism>
<dbReference type="Gene3D" id="2.40.160.20">
    <property type="match status" value="1"/>
</dbReference>
<dbReference type="EMBL" id="SRMO01000096">
    <property type="protein sequence ID" value="TGG90144.1"/>
    <property type="molecule type" value="Genomic_DNA"/>
</dbReference>
<feature type="chain" id="PRO_5022139099" evidence="1">
    <location>
        <begin position="31"/>
        <end position="361"/>
    </location>
</feature>
<dbReference type="Proteomes" id="UP000317990">
    <property type="component" value="Unassembled WGS sequence"/>
</dbReference>
<feature type="signal peptide" evidence="1">
    <location>
        <begin position="1"/>
        <end position="30"/>
    </location>
</feature>
<evidence type="ECO:0000313" key="3">
    <source>
        <dbReference type="Proteomes" id="UP000317990"/>
    </source>
</evidence>
<sequence length="361" mass="39912">MQIFYFAAMKKCFAAILAASTLCSGGAALADVMPSGMSDEMPDGMSDEMSPGMSDEMSPGMSEEMPMNMGMDDQMHMDMDDTQMDMDDQMHMDMDDTQMDMDDHMHMDMDDMQMDMDDHMHMDMDDMQMDMDDMYMDMASAGPDMRCSLGFATGATFPTNKLKGDNKVGDRETGSGESTLDTALTFDASVQCPIIDNGRGSLGLTLTRFTSSFDEIKIKDKVGNRNFTAKTKEDQNLDVSATSLILDYTHSFKIDRKWTPYVGAGVGITWSFVEDQEFSNDSQMFLATVNEDTNGSFSFRIKAGTEYAINDAWGLYGEVRYGHSSGFTSNNGITYGNGTEADVDYESFGGISTVAGVRIRF</sequence>
<gene>
    <name evidence="2" type="ORF">ERJ67_11535</name>
</gene>
<dbReference type="InterPro" id="IPR011250">
    <property type="entry name" value="OMP/PagP_B-barrel"/>
</dbReference>
<protein>
    <submittedName>
        <fullName evidence="2">Autotransporter domain-containing protein</fullName>
    </submittedName>
</protein>
<name>A0A524RKJ1_9CHRO</name>
<accession>A0A524RKJ1</accession>
<comment type="caution">
    <text evidence="2">The sequence shown here is derived from an EMBL/GenBank/DDBJ whole genome shotgun (WGS) entry which is preliminary data.</text>
</comment>
<dbReference type="InterPro" id="IPR006315">
    <property type="entry name" value="OM_autotransptr_brl_dom"/>
</dbReference>
<reference evidence="2 3" key="1">
    <citation type="journal article" date="2019" name="mSystems">
        <title>Life at home and on the roam: Genomic adaptions reflect the dual lifestyle of an intracellular, facultative symbiont.</title>
        <authorList>
            <person name="Burgsdorf I."/>
        </authorList>
    </citation>
    <scope>NUCLEOTIDE SEQUENCE [LARGE SCALE GENOMIC DNA]</scope>
    <source>
        <strain evidence="2">277cV</strain>
    </source>
</reference>
<evidence type="ECO:0000313" key="2">
    <source>
        <dbReference type="EMBL" id="TGG90144.1"/>
    </source>
</evidence>
<dbReference type="SUPFAM" id="SSF56925">
    <property type="entry name" value="OMPA-like"/>
    <property type="match status" value="1"/>
</dbReference>
<evidence type="ECO:0000256" key="1">
    <source>
        <dbReference type="SAM" id="SignalP"/>
    </source>
</evidence>
<dbReference type="GO" id="GO:0019867">
    <property type="term" value="C:outer membrane"/>
    <property type="evidence" value="ECO:0007669"/>
    <property type="project" value="InterPro"/>
</dbReference>
<dbReference type="NCBIfam" id="TIGR01414">
    <property type="entry name" value="autotrans_barl"/>
    <property type="match status" value="1"/>
</dbReference>